<dbReference type="AlphaFoldDB" id="A0A062TYL5"/>
<protein>
    <submittedName>
        <fullName evidence="1">Uncharacterized protein</fullName>
    </submittedName>
</protein>
<accession>A0A062TYL5</accession>
<dbReference type="OrthoDB" id="7620082at2"/>
<dbReference type="RefSeq" id="WP_034823739.1">
    <property type="nucleotide sequence ID" value="NZ_AWFA01000001.1"/>
</dbReference>
<dbReference type="STRING" id="1280941.HY2_01035"/>
<sequence length="107" mass="11557">MSPAHASLIYLGLPFLAGFAVPFFRGRPLFQYSLWIAASALTITLTFLWVSGAGARADMIDPLTVTAAIAFWAIAGLVGVLVGREAAAVRRDAKNTMEKRKASEIFR</sequence>
<organism evidence="1 2">
    <name type="scientific">Hyphomonas pacifica</name>
    <dbReference type="NCBI Taxonomy" id="1280941"/>
    <lineage>
        <taxon>Bacteria</taxon>
        <taxon>Pseudomonadati</taxon>
        <taxon>Pseudomonadota</taxon>
        <taxon>Alphaproteobacteria</taxon>
        <taxon>Hyphomonadales</taxon>
        <taxon>Hyphomonadaceae</taxon>
        <taxon>Hyphomonas</taxon>
    </lineage>
</organism>
<evidence type="ECO:0000313" key="1">
    <source>
        <dbReference type="EMBL" id="RAN35999.1"/>
    </source>
</evidence>
<name>A0A062TYL5_9PROT</name>
<dbReference type="Proteomes" id="UP000249123">
    <property type="component" value="Unassembled WGS sequence"/>
</dbReference>
<proteinExistence type="predicted"/>
<gene>
    <name evidence="1" type="ORF">HY3_00040</name>
</gene>
<dbReference type="EMBL" id="AWFB01000001">
    <property type="protein sequence ID" value="RAN35999.1"/>
    <property type="molecule type" value="Genomic_DNA"/>
</dbReference>
<evidence type="ECO:0000313" key="2">
    <source>
        <dbReference type="Proteomes" id="UP000249123"/>
    </source>
</evidence>
<accession>A0A328JUU0</accession>
<keyword evidence="2" id="KW-1185">Reference proteome</keyword>
<reference evidence="1 2" key="1">
    <citation type="submission" date="2013-04" db="EMBL/GenBank/DDBJ databases">
        <title>Hyphomonas sp. T24B3 Genome Sequencing.</title>
        <authorList>
            <person name="Lai Q."/>
            <person name="Shao Z."/>
        </authorList>
    </citation>
    <scope>NUCLEOTIDE SEQUENCE [LARGE SCALE GENOMIC DNA]</scope>
    <source>
        <strain evidence="1 2">T24B3</strain>
    </source>
</reference>
<comment type="caution">
    <text evidence="1">The sequence shown here is derived from an EMBL/GenBank/DDBJ whole genome shotgun (WGS) entry which is preliminary data.</text>
</comment>